<feature type="transmembrane region" description="Helical" evidence="9">
    <location>
        <begin position="51"/>
        <end position="70"/>
    </location>
</feature>
<evidence type="ECO:0000313" key="11">
    <source>
        <dbReference type="EMBL" id="GAT65190.1"/>
    </source>
</evidence>
<name>A0A171BJI2_9ACTN</name>
<evidence type="ECO:0000256" key="4">
    <source>
        <dbReference type="ARBA" id="ARBA00022475"/>
    </source>
</evidence>
<dbReference type="RefSeq" id="WP_084008003.1">
    <property type="nucleotide sequence ID" value="NZ_BDCX01000002.1"/>
</dbReference>
<feature type="transmembrane region" description="Helical" evidence="9">
    <location>
        <begin position="298"/>
        <end position="322"/>
    </location>
</feature>
<feature type="transmembrane region" description="Helical" evidence="9">
    <location>
        <begin position="141"/>
        <end position="162"/>
    </location>
</feature>
<reference evidence="12" key="2">
    <citation type="submission" date="2016-04" db="EMBL/GenBank/DDBJ databases">
        <title>Planomonospora sphaerica JCM9374 whole genome shotgun sequence.</title>
        <authorList>
            <person name="Suzuki T."/>
            <person name="Dohra H."/>
            <person name="Kodani S."/>
        </authorList>
    </citation>
    <scope>NUCLEOTIDE SEQUENCE [LARGE SCALE GENOMIC DNA]</scope>
    <source>
        <strain evidence="12">JCM 9374</strain>
    </source>
</reference>
<dbReference type="Gene3D" id="1.20.1720.10">
    <property type="entry name" value="Multidrug resistance protein D"/>
    <property type="match status" value="1"/>
</dbReference>
<evidence type="ECO:0000256" key="2">
    <source>
        <dbReference type="ARBA" id="ARBA00008537"/>
    </source>
</evidence>
<accession>A0A171BJI2</accession>
<feature type="transmembrane region" description="Helical" evidence="9">
    <location>
        <begin position="112"/>
        <end position="129"/>
    </location>
</feature>
<comment type="caution">
    <text evidence="11">The sequence shown here is derived from an EMBL/GenBank/DDBJ whole genome shotgun (WGS) entry which is preliminary data.</text>
</comment>
<dbReference type="GO" id="GO:0022857">
    <property type="term" value="F:transmembrane transporter activity"/>
    <property type="evidence" value="ECO:0007669"/>
    <property type="project" value="InterPro"/>
</dbReference>
<evidence type="ECO:0000259" key="10">
    <source>
        <dbReference type="PROSITE" id="PS50850"/>
    </source>
</evidence>
<dbReference type="InterPro" id="IPR005829">
    <property type="entry name" value="Sugar_transporter_CS"/>
</dbReference>
<dbReference type="EMBL" id="BDCX01000002">
    <property type="protein sequence ID" value="GAT65190.1"/>
    <property type="molecule type" value="Genomic_DNA"/>
</dbReference>
<dbReference type="InterPro" id="IPR004638">
    <property type="entry name" value="EmrB-like"/>
</dbReference>
<dbReference type="Pfam" id="PF07690">
    <property type="entry name" value="MFS_1"/>
    <property type="match status" value="1"/>
</dbReference>
<dbReference type="Gene3D" id="1.20.1250.20">
    <property type="entry name" value="MFS general substrate transporter like domains"/>
    <property type="match status" value="1"/>
</dbReference>
<dbReference type="Proteomes" id="UP000077701">
    <property type="component" value="Unassembled WGS sequence"/>
</dbReference>
<feature type="transmembrane region" description="Helical" evidence="9">
    <location>
        <begin position="334"/>
        <end position="352"/>
    </location>
</feature>
<evidence type="ECO:0000256" key="6">
    <source>
        <dbReference type="ARBA" id="ARBA00022989"/>
    </source>
</evidence>
<evidence type="ECO:0000256" key="7">
    <source>
        <dbReference type="ARBA" id="ARBA00023136"/>
    </source>
</evidence>
<dbReference type="PROSITE" id="PS50850">
    <property type="entry name" value="MFS"/>
    <property type="match status" value="1"/>
</dbReference>
<evidence type="ECO:0000256" key="1">
    <source>
        <dbReference type="ARBA" id="ARBA00004651"/>
    </source>
</evidence>
<dbReference type="InterPro" id="IPR011701">
    <property type="entry name" value="MFS"/>
</dbReference>
<evidence type="ECO:0000313" key="12">
    <source>
        <dbReference type="Proteomes" id="UP000077701"/>
    </source>
</evidence>
<dbReference type="SUPFAM" id="SSF103473">
    <property type="entry name" value="MFS general substrate transporter"/>
    <property type="match status" value="1"/>
</dbReference>
<keyword evidence="6 9" id="KW-1133">Transmembrane helix</keyword>
<feature type="transmembrane region" description="Helical" evidence="9">
    <location>
        <begin position="168"/>
        <end position="189"/>
    </location>
</feature>
<evidence type="ECO:0000256" key="5">
    <source>
        <dbReference type="ARBA" id="ARBA00022692"/>
    </source>
</evidence>
<dbReference type="PANTHER" id="PTHR42718:SF9">
    <property type="entry name" value="MAJOR FACILITATOR SUPERFAMILY MULTIDRUG TRANSPORTER MFSC"/>
    <property type="match status" value="1"/>
</dbReference>
<comment type="subcellular location">
    <subcellularLocation>
        <location evidence="1">Cell membrane</location>
        <topology evidence="1">Multi-pass membrane protein</topology>
    </subcellularLocation>
</comment>
<feature type="compositionally biased region" description="Basic and acidic residues" evidence="8">
    <location>
        <begin position="466"/>
        <end position="486"/>
    </location>
</feature>
<gene>
    <name evidence="11" type="ORF">PS9374_00822</name>
</gene>
<keyword evidence="3" id="KW-0813">Transport</keyword>
<sequence>MKTESGVPGRWTVLAVCCLSLFLVGLDTTAVNVGLPSIGAGLQVGTRGLEWVVDAYTLVLAGLLISSGALADRIGRRRVFRLGLAVFGAASAACALAPTVGVLVAARAVQGVGGSMLSPVALAIVVNVITEPRERARAIGVWAAVFGASMAAGPVVGGALVSEFGWRSVFWINVPIVAVALALTAVFVPESRAERPRRFDGPGQLLLTVVVGGAVAVLIEGPHIGWDSPAAVAGCVVTAVAAAAFVRIESRRAEPLVDPRLFRRPPFTAAVVGAVTVFVALSATLLLTTLYLQDARGMTPLAAGVVTLPMAVAATVCAPLSGVLTGRFGARPPLLLAGGFITAGGLCLVGTGDHTDVRSLSLACLLVGVGFGFANAPITNTAVSGLPSARAGVAGGITSTARQLGSALGIAVAGGVIADAPPAQLTQAARPGWLLVAGCGLAVLAVTMAAPAAGVRRRPRAGAEPGGDKGAAHVRADAGPDRDTRTVRIRTGADPGRG</sequence>
<protein>
    <submittedName>
        <fullName evidence="11">MFS transporter</fullName>
    </submittedName>
</protein>
<feature type="transmembrane region" description="Helical" evidence="9">
    <location>
        <begin position="82"/>
        <end position="106"/>
    </location>
</feature>
<dbReference type="PROSITE" id="PS00216">
    <property type="entry name" value="SUGAR_TRANSPORT_1"/>
    <property type="match status" value="1"/>
</dbReference>
<dbReference type="InterPro" id="IPR036259">
    <property type="entry name" value="MFS_trans_sf"/>
</dbReference>
<dbReference type="OrthoDB" id="3218509at2"/>
<dbReference type="AlphaFoldDB" id="A0A171BJI2"/>
<organism evidence="11 12">
    <name type="scientific">Planomonospora sphaerica</name>
    <dbReference type="NCBI Taxonomy" id="161355"/>
    <lineage>
        <taxon>Bacteria</taxon>
        <taxon>Bacillati</taxon>
        <taxon>Actinomycetota</taxon>
        <taxon>Actinomycetes</taxon>
        <taxon>Streptosporangiales</taxon>
        <taxon>Streptosporangiaceae</taxon>
        <taxon>Planomonospora</taxon>
    </lineage>
</organism>
<dbReference type="PRINTS" id="PR01036">
    <property type="entry name" value="TCRTETB"/>
</dbReference>
<feature type="region of interest" description="Disordered" evidence="8">
    <location>
        <begin position="454"/>
        <end position="498"/>
    </location>
</feature>
<keyword evidence="4" id="KW-1003">Cell membrane</keyword>
<feature type="transmembrane region" description="Helical" evidence="9">
    <location>
        <begin position="269"/>
        <end position="292"/>
    </location>
</feature>
<dbReference type="CDD" id="cd17321">
    <property type="entry name" value="MFS_MMR_MDR_like"/>
    <property type="match status" value="1"/>
</dbReference>
<dbReference type="PANTHER" id="PTHR42718">
    <property type="entry name" value="MAJOR FACILITATOR SUPERFAMILY MULTIDRUG TRANSPORTER MFSC"/>
    <property type="match status" value="1"/>
</dbReference>
<keyword evidence="7 9" id="KW-0472">Membrane</keyword>
<feature type="transmembrane region" description="Helical" evidence="9">
    <location>
        <begin position="231"/>
        <end position="248"/>
    </location>
</feature>
<evidence type="ECO:0000256" key="9">
    <source>
        <dbReference type="SAM" id="Phobius"/>
    </source>
</evidence>
<dbReference type="NCBIfam" id="TIGR00711">
    <property type="entry name" value="efflux_EmrB"/>
    <property type="match status" value="1"/>
</dbReference>
<evidence type="ECO:0000256" key="3">
    <source>
        <dbReference type="ARBA" id="ARBA00022448"/>
    </source>
</evidence>
<keyword evidence="5 9" id="KW-0812">Transmembrane</keyword>
<proteinExistence type="inferred from homology"/>
<evidence type="ECO:0000256" key="8">
    <source>
        <dbReference type="SAM" id="MobiDB-lite"/>
    </source>
</evidence>
<dbReference type="GO" id="GO:0005886">
    <property type="term" value="C:plasma membrane"/>
    <property type="evidence" value="ECO:0007669"/>
    <property type="project" value="UniProtKB-SubCell"/>
</dbReference>
<keyword evidence="12" id="KW-1185">Reference proteome</keyword>
<dbReference type="InterPro" id="IPR020846">
    <property type="entry name" value="MFS_dom"/>
</dbReference>
<comment type="similarity">
    <text evidence="2">Belongs to the major facilitator superfamily. EmrB family.</text>
</comment>
<reference evidence="11 12" key="1">
    <citation type="journal article" date="2016" name="Genome Announc.">
        <title>Draft Genome Sequence of Planomonospora sphaerica JCM9374, a Rare Actinomycete.</title>
        <authorList>
            <person name="Dohra H."/>
            <person name="Suzuki T."/>
            <person name="Inoue Y."/>
            <person name="Kodani S."/>
        </authorList>
    </citation>
    <scope>NUCLEOTIDE SEQUENCE [LARGE SCALE GENOMIC DNA]</scope>
    <source>
        <strain evidence="11 12">JCM 9374</strain>
    </source>
</reference>
<feature type="domain" description="Major facilitator superfamily (MFS) profile" evidence="10">
    <location>
        <begin position="13"/>
        <end position="454"/>
    </location>
</feature>
<feature type="transmembrane region" description="Helical" evidence="9">
    <location>
        <begin position="432"/>
        <end position="450"/>
    </location>
</feature>
<feature type="transmembrane region" description="Helical" evidence="9">
    <location>
        <begin position="201"/>
        <end position="219"/>
    </location>
</feature>